<name>A0A3M0CCA2_9PROT</name>
<comment type="caution">
    <text evidence="1">Lacks conserved residue(s) required for the propagation of feature annotation.</text>
</comment>
<dbReference type="Gene3D" id="3.40.50.2300">
    <property type="match status" value="1"/>
</dbReference>
<feature type="domain" description="EAL" evidence="3">
    <location>
        <begin position="135"/>
        <end position="388"/>
    </location>
</feature>
<dbReference type="InterPro" id="IPR001789">
    <property type="entry name" value="Sig_transdc_resp-reg_receiver"/>
</dbReference>
<dbReference type="PROSITE" id="PS50110">
    <property type="entry name" value="RESPONSE_REGULATORY"/>
    <property type="match status" value="1"/>
</dbReference>
<dbReference type="InterPro" id="IPR011006">
    <property type="entry name" value="CheY-like_superfamily"/>
</dbReference>
<dbReference type="InterPro" id="IPR050706">
    <property type="entry name" value="Cyclic-di-GMP_PDE-like"/>
</dbReference>
<dbReference type="SMART" id="SM00448">
    <property type="entry name" value="REC"/>
    <property type="match status" value="1"/>
</dbReference>
<evidence type="ECO:0000259" key="2">
    <source>
        <dbReference type="PROSITE" id="PS50110"/>
    </source>
</evidence>
<dbReference type="Pfam" id="PF00563">
    <property type="entry name" value="EAL"/>
    <property type="match status" value="1"/>
</dbReference>
<dbReference type="PROSITE" id="PS50883">
    <property type="entry name" value="EAL"/>
    <property type="match status" value="1"/>
</dbReference>
<dbReference type="InterPro" id="IPR035919">
    <property type="entry name" value="EAL_sf"/>
</dbReference>
<dbReference type="OrthoDB" id="7251575at2"/>
<evidence type="ECO:0000313" key="4">
    <source>
        <dbReference type="EMBL" id="RMB04639.1"/>
    </source>
</evidence>
<dbReference type="SMART" id="SM00052">
    <property type="entry name" value="EAL"/>
    <property type="match status" value="1"/>
</dbReference>
<dbReference type="RefSeq" id="WP_121939554.1">
    <property type="nucleotide sequence ID" value="NZ_REFR01000013.1"/>
</dbReference>
<dbReference type="Gene3D" id="3.20.20.450">
    <property type="entry name" value="EAL domain"/>
    <property type="match status" value="1"/>
</dbReference>
<accession>A0A3M0CCA2</accession>
<sequence>MNKRILVVDTSVSVRDILGQQLRQAGYHVAVAESGQQAADILGTESFDIIVSAAQVSPGNLYDLMRVVADLAYEPALVLVSGADEHALDTARALALAYSINLLGVLRRPVEGHALLALLDGVANVQGARGEGGNAVLAEAEFVRGLMADGLAPIFQPKVRLRDGTLAGVEVFARWKSPQGGMLGAGAILRLARERGYMDILTYRMLELAAEVQARWVAEGRQIEMAVNVTIDNLRKDDFAETVVGVIEQWSLPPHLMRLELSEADLDIDADGPIEVLKYLSGRGVRLGLDDFAAGYAPLIALKDIPFDEMIVDRRFARRAAADKRARIVLEEAISLAHRLDMSCTCEGIESTDQLAIVAAIGADTVQGYHVAKPMDGDHLTRWADDWEAGRVDIGGMPPRDWLR</sequence>
<evidence type="ECO:0000313" key="5">
    <source>
        <dbReference type="Proteomes" id="UP000271227"/>
    </source>
</evidence>
<evidence type="ECO:0000256" key="1">
    <source>
        <dbReference type="PROSITE-ProRule" id="PRU00169"/>
    </source>
</evidence>
<dbReference type="AlphaFoldDB" id="A0A3M0CCA2"/>
<dbReference type="GO" id="GO:0000160">
    <property type="term" value="P:phosphorelay signal transduction system"/>
    <property type="evidence" value="ECO:0007669"/>
    <property type="project" value="InterPro"/>
</dbReference>
<proteinExistence type="predicted"/>
<dbReference type="GO" id="GO:0071111">
    <property type="term" value="F:cyclic-guanylate-specific phosphodiesterase activity"/>
    <property type="evidence" value="ECO:0007669"/>
    <property type="project" value="InterPro"/>
</dbReference>
<reference evidence="4 5" key="1">
    <citation type="submission" date="2018-10" db="EMBL/GenBank/DDBJ databases">
        <title>Genomic Encyclopedia of Archaeal and Bacterial Type Strains, Phase II (KMG-II): from individual species to whole genera.</title>
        <authorList>
            <person name="Goeker M."/>
        </authorList>
    </citation>
    <scope>NUCLEOTIDE SEQUENCE [LARGE SCALE GENOMIC DNA]</scope>
    <source>
        <strain evidence="4 5">DSM 25217</strain>
    </source>
</reference>
<protein>
    <submittedName>
        <fullName evidence="4">EAL domain-containing protein (Putative c-di-GMP-specific phosphodiesterase class I)</fullName>
    </submittedName>
</protein>
<dbReference type="SUPFAM" id="SSF52172">
    <property type="entry name" value="CheY-like"/>
    <property type="match status" value="1"/>
</dbReference>
<evidence type="ECO:0000259" key="3">
    <source>
        <dbReference type="PROSITE" id="PS50883"/>
    </source>
</evidence>
<keyword evidence="5" id="KW-1185">Reference proteome</keyword>
<dbReference type="CDD" id="cd01948">
    <property type="entry name" value="EAL"/>
    <property type="match status" value="1"/>
</dbReference>
<feature type="domain" description="Response regulatory" evidence="2">
    <location>
        <begin position="4"/>
        <end position="123"/>
    </location>
</feature>
<dbReference type="SUPFAM" id="SSF141868">
    <property type="entry name" value="EAL domain-like"/>
    <property type="match status" value="1"/>
</dbReference>
<gene>
    <name evidence="4" type="ORF">BXY39_2910</name>
</gene>
<comment type="caution">
    <text evidence="4">The sequence shown here is derived from an EMBL/GenBank/DDBJ whole genome shotgun (WGS) entry which is preliminary data.</text>
</comment>
<dbReference type="EMBL" id="REFR01000013">
    <property type="protein sequence ID" value="RMB04639.1"/>
    <property type="molecule type" value="Genomic_DNA"/>
</dbReference>
<dbReference type="PANTHER" id="PTHR33121">
    <property type="entry name" value="CYCLIC DI-GMP PHOSPHODIESTERASE PDEF"/>
    <property type="match status" value="1"/>
</dbReference>
<dbReference type="InParanoid" id="A0A3M0CCA2"/>
<dbReference type="Proteomes" id="UP000271227">
    <property type="component" value="Unassembled WGS sequence"/>
</dbReference>
<dbReference type="InterPro" id="IPR001633">
    <property type="entry name" value="EAL_dom"/>
</dbReference>
<organism evidence="4 5">
    <name type="scientific">Eilatimonas milleporae</name>
    <dbReference type="NCBI Taxonomy" id="911205"/>
    <lineage>
        <taxon>Bacteria</taxon>
        <taxon>Pseudomonadati</taxon>
        <taxon>Pseudomonadota</taxon>
        <taxon>Alphaproteobacteria</taxon>
        <taxon>Kordiimonadales</taxon>
        <taxon>Kordiimonadaceae</taxon>
        <taxon>Eilatimonas</taxon>
    </lineage>
</organism>
<dbReference type="Pfam" id="PF00072">
    <property type="entry name" value="Response_reg"/>
    <property type="match status" value="1"/>
</dbReference>
<dbReference type="PANTHER" id="PTHR33121:SF79">
    <property type="entry name" value="CYCLIC DI-GMP PHOSPHODIESTERASE PDED-RELATED"/>
    <property type="match status" value="1"/>
</dbReference>